<evidence type="ECO:0000256" key="1">
    <source>
        <dbReference type="SAM" id="Phobius"/>
    </source>
</evidence>
<keyword evidence="3" id="KW-1185">Reference proteome</keyword>
<gene>
    <name evidence="2" type="ORF">DealDRAFT_2135</name>
</gene>
<dbReference type="eggNOG" id="ENOG5032ZDG">
    <property type="taxonomic scope" value="Bacteria"/>
</dbReference>
<dbReference type="OrthoDB" id="1798014at2"/>
<feature type="transmembrane region" description="Helical" evidence="1">
    <location>
        <begin position="44"/>
        <end position="66"/>
    </location>
</feature>
<feature type="transmembrane region" description="Helical" evidence="1">
    <location>
        <begin position="78"/>
        <end position="99"/>
    </location>
</feature>
<dbReference type="AlphaFoldDB" id="C0GI26"/>
<keyword evidence="1" id="KW-0472">Membrane</keyword>
<reference evidence="2" key="1">
    <citation type="submission" date="2009-02" db="EMBL/GenBank/DDBJ databases">
        <title>Sequencing of the draft genome and assembly of Dethiobacter alkaliphilus AHT 1.</title>
        <authorList>
            <consortium name="US DOE Joint Genome Institute (JGI-PGF)"/>
            <person name="Lucas S."/>
            <person name="Copeland A."/>
            <person name="Lapidus A."/>
            <person name="Glavina del Rio T."/>
            <person name="Dalin E."/>
            <person name="Tice H."/>
            <person name="Bruce D."/>
            <person name="Goodwin L."/>
            <person name="Pitluck S."/>
            <person name="Larimer F."/>
            <person name="Land M.L."/>
            <person name="Hauser L."/>
            <person name="Muyzer G."/>
        </authorList>
    </citation>
    <scope>NUCLEOTIDE SEQUENCE [LARGE SCALE GENOMIC DNA]</scope>
    <source>
        <strain evidence="2">AHT 1</strain>
    </source>
</reference>
<name>C0GI26_DETAL</name>
<dbReference type="Proteomes" id="UP000006443">
    <property type="component" value="Unassembled WGS sequence"/>
</dbReference>
<keyword evidence="1" id="KW-0812">Transmembrane</keyword>
<protein>
    <submittedName>
        <fullName evidence="2">Uncharacterized protein</fullName>
    </submittedName>
</protein>
<feature type="transmembrane region" description="Helical" evidence="1">
    <location>
        <begin position="7"/>
        <end position="24"/>
    </location>
</feature>
<accession>C0GI26</accession>
<evidence type="ECO:0000313" key="2">
    <source>
        <dbReference type="EMBL" id="EEG77100.1"/>
    </source>
</evidence>
<feature type="transmembrane region" description="Helical" evidence="1">
    <location>
        <begin position="119"/>
        <end position="139"/>
    </location>
</feature>
<organism evidence="2 3">
    <name type="scientific">Dethiobacter alkaliphilus AHT 1</name>
    <dbReference type="NCBI Taxonomy" id="555088"/>
    <lineage>
        <taxon>Bacteria</taxon>
        <taxon>Bacillati</taxon>
        <taxon>Bacillota</taxon>
        <taxon>Dethiobacteria</taxon>
        <taxon>Dethiobacterales</taxon>
        <taxon>Dethiobacteraceae</taxon>
        <taxon>Dethiobacter</taxon>
    </lineage>
</organism>
<evidence type="ECO:0000313" key="3">
    <source>
        <dbReference type="Proteomes" id="UP000006443"/>
    </source>
</evidence>
<dbReference type="STRING" id="555088.DealDRAFT_2135"/>
<proteinExistence type="predicted"/>
<dbReference type="RefSeq" id="WP_008517271.1">
    <property type="nucleotide sequence ID" value="NZ_ACJM01000010.1"/>
</dbReference>
<keyword evidence="1" id="KW-1133">Transmembrane helix</keyword>
<dbReference type="EMBL" id="ACJM01000010">
    <property type="protein sequence ID" value="EEG77100.1"/>
    <property type="molecule type" value="Genomic_DNA"/>
</dbReference>
<comment type="caution">
    <text evidence="2">The sequence shown here is derived from an EMBL/GenBank/DDBJ whole genome shotgun (WGS) entry which is preliminary data.</text>
</comment>
<sequence length="150" mass="17643">MNKSKRFFALLAYTIFIIFIFIQGESYGSALRQRAIAEFNMLPVMVYISLFPIFMGLLIAVPYFIHEMRKKGKWKFDWIKFIAIGIPSLYLTLFYPFYYVVPFSHYIYPIRFGLLNSQILFSLGGLVFGYLVLTSFYRVKEISDAFKSQV</sequence>